<evidence type="ECO:0000313" key="2">
    <source>
        <dbReference type="Proteomes" id="UP000266723"/>
    </source>
</evidence>
<organism evidence="1 2">
    <name type="scientific">Brassica cretica</name>
    <name type="common">Mustard</name>
    <dbReference type="NCBI Taxonomy" id="69181"/>
    <lineage>
        <taxon>Eukaryota</taxon>
        <taxon>Viridiplantae</taxon>
        <taxon>Streptophyta</taxon>
        <taxon>Embryophyta</taxon>
        <taxon>Tracheophyta</taxon>
        <taxon>Spermatophyta</taxon>
        <taxon>Magnoliopsida</taxon>
        <taxon>eudicotyledons</taxon>
        <taxon>Gunneridae</taxon>
        <taxon>Pentapetalae</taxon>
        <taxon>rosids</taxon>
        <taxon>malvids</taxon>
        <taxon>Brassicales</taxon>
        <taxon>Brassicaceae</taxon>
        <taxon>Brassiceae</taxon>
        <taxon>Brassica</taxon>
    </lineage>
</organism>
<accession>A0ABQ7BIW1</accession>
<name>A0ABQ7BIW1_BRACR</name>
<reference evidence="1 2" key="1">
    <citation type="journal article" date="2020" name="BMC Genomics">
        <title>Intraspecific diversification of the crop wild relative Brassica cretica Lam. using demographic model selection.</title>
        <authorList>
            <person name="Kioukis A."/>
            <person name="Michalopoulou V.A."/>
            <person name="Briers L."/>
            <person name="Pirintsos S."/>
            <person name="Studholme D.J."/>
            <person name="Pavlidis P."/>
            <person name="Sarris P.F."/>
        </authorList>
    </citation>
    <scope>NUCLEOTIDE SEQUENCE [LARGE SCALE GENOMIC DNA]</scope>
    <source>
        <strain evidence="2">cv. PFS-1207/04</strain>
    </source>
</reference>
<evidence type="ECO:0000313" key="1">
    <source>
        <dbReference type="EMBL" id="KAF3531860.1"/>
    </source>
</evidence>
<comment type="caution">
    <text evidence="1">The sequence shown here is derived from an EMBL/GenBank/DDBJ whole genome shotgun (WGS) entry which is preliminary data.</text>
</comment>
<protein>
    <submittedName>
        <fullName evidence="1">Uncharacterized protein</fullName>
    </submittedName>
</protein>
<dbReference type="EMBL" id="QGKV02001507">
    <property type="protein sequence ID" value="KAF3531860.1"/>
    <property type="molecule type" value="Genomic_DNA"/>
</dbReference>
<proteinExistence type="predicted"/>
<dbReference type="Proteomes" id="UP000266723">
    <property type="component" value="Unassembled WGS sequence"/>
</dbReference>
<keyword evidence="2" id="KW-1185">Reference proteome</keyword>
<gene>
    <name evidence="1" type="ORF">DY000_02042569</name>
</gene>
<sequence length="58" mass="6594">MQHKQGHPVVEVLAMGARRNSMLELDGAVVRGGDKTQKRVGTYGEWKKKKEKVKNIFK</sequence>